<evidence type="ECO:0000256" key="2">
    <source>
        <dbReference type="ARBA" id="ARBA00022705"/>
    </source>
</evidence>
<keyword evidence="2 5" id="KW-0235">DNA replication</keyword>
<dbReference type="Gene3D" id="1.10.8.60">
    <property type="match status" value="1"/>
</dbReference>
<dbReference type="InterPro" id="IPR036388">
    <property type="entry name" value="WH-like_DNA-bd_sf"/>
</dbReference>
<dbReference type="GO" id="GO:0005524">
    <property type="term" value="F:ATP binding"/>
    <property type="evidence" value="ECO:0007669"/>
    <property type="project" value="UniProtKB-UniRule"/>
</dbReference>
<gene>
    <name evidence="8" type="ORF">ENM78_02390</name>
</gene>
<dbReference type="SUPFAM" id="SSF52540">
    <property type="entry name" value="P-loop containing nucleoside triphosphate hydrolases"/>
    <property type="match status" value="1"/>
</dbReference>
<feature type="binding site" evidence="5">
    <location>
        <position position="216"/>
    </location>
    <ligand>
        <name>ATP</name>
        <dbReference type="ChEBI" id="CHEBI:30616"/>
    </ligand>
</feature>
<evidence type="ECO:0000256" key="5">
    <source>
        <dbReference type="HAMAP-Rule" id="MF_01407"/>
    </source>
</evidence>
<evidence type="ECO:0000259" key="7">
    <source>
        <dbReference type="SMART" id="SM01074"/>
    </source>
</evidence>
<dbReference type="SMART" id="SM00382">
    <property type="entry name" value="AAA"/>
    <property type="match status" value="1"/>
</dbReference>
<accession>A0A7J3ZJS3</accession>
<dbReference type="Pfam" id="PF09079">
    <property type="entry name" value="WHD_Cdc6"/>
    <property type="match status" value="1"/>
</dbReference>
<dbReference type="PANTHER" id="PTHR10763">
    <property type="entry name" value="CELL DIVISION CONTROL PROTEIN 6-RELATED"/>
    <property type="match status" value="1"/>
</dbReference>
<protein>
    <recommendedName>
        <fullName evidence="5">ORC1-type DNA replication protein</fullName>
    </recommendedName>
</protein>
<comment type="similarity">
    <text evidence="1 5">Belongs to the CDC6/cdc18 family.</text>
</comment>
<dbReference type="AlphaFoldDB" id="A0A7J3ZJS3"/>
<dbReference type="PANTHER" id="PTHR10763:SF26">
    <property type="entry name" value="CELL DIVISION CONTROL PROTEIN 6 HOMOLOG"/>
    <property type="match status" value="1"/>
</dbReference>
<dbReference type="SMART" id="SM01074">
    <property type="entry name" value="Cdc6_C"/>
    <property type="match status" value="1"/>
</dbReference>
<dbReference type="InterPro" id="IPR014277">
    <property type="entry name" value="Orc1/Cdc6_arc"/>
</dbReference>
<dbReference type="FunFam" id="3.40.50.300:FF:000930">
    <property type="entry name" value="ORC1-type DNA replication protein"/>
    <property type="match status" value="1"/>
</dbReference>
<sequence length="405" mass="45043">MDGSGSFDLLEEVFSRVRESSIFRDRDKLSPDYVPSRLPFREEQIARLGAILAQALKGYKPNNAFIYGLTGTGKTAVVRYVLERLREKAQEIQVPVTVAYVNCRQRDTEYRVLSDVLDSLGVRVPFTGLSIAELYRRLVRALERGRARLIVVLDEIDYVLRKHGDDLLYRLLRINGELPEPSVSIIGITNDLNFVDSLDPRVKSSLGEEEIVFPPYNARQLQAILEERASLAFKNGVLDEGVIGLCAAIAAREHGDARKALDLLRVAGEIAEREGSSRVTVEHVNKARNQLERDRVFEVVSTLPLHAKLVLLAVVKLIDAKGKATTGEIYSVYTELAGRVGVEAVTQRRATDILSELDMLGILSARVVSRGRYGKTKTVTLSSSRGSIIEALKTDDIIGRLIEED</sequence>
<dbReference type="GO" id="GO:0016887">
    <property type="term" value="F:ATP hydrolysis activity"/>
    <property type="evidence" value="ECO:0007669"/>
    <property type="project" value="InterPro"/>
</dbReference>
<dbReference type="GO" id="GO:0006260">
    <property type="term" value="P:DNA replication"/>
    <property type="evidence" value="ECO:0007669"/>
    <property type="project" value="UniProtKB-UniRule"/>
</dbReference>
<dbReference type="InterPro" id="IPR049945">
    <property type="entry name" value="AAA_22"/>
</dbReference>
<feature type="binding site" evidence="5">
    <location>
        <position position="228"/>
    </location>
    <ligand>
        <name>ATP</name>
        <dbReference type="ChEBI" id="CHEBI:30616"/>
    </ligand>
</feature>
<comment type="caution">
    <text evidence="8">The sequence shown here is derived from an EMBL/GenBank/DDBJ whole genome shotgun (WGS) entry which is preliminary data.</text>
</comment>
<dbReference type="SUPFAM" id="SSF46785">
    <property type="entry name" value="Winged helix' DNA-binding domain"/>
    <property type="match status" value="1"/>
</dbReference>
<dbReference type="Gene3D" id="3.40.50.300">
    <property type="entry name" value="P-loop containing nucleotide triphosphate hydrolases"/>
    <property type="match status" value="1"/>
</dbReference>
<reference evidence="8" key="1">
    <citation type="journal article" date="2020" name="mSystems">
        <title>Genome- and Community-Level Interaction Insights into Carbon Utilization and Element Cycling Functions of Hydrothermarchaeota in Hydrothermal Sediment.</title>
        <authorList>
            <person name="Zhou Z."/>
            <person name="Liu Y."/>
            <person name="Xu W."/>
            <person name="Pan J."/>
            <person name="Luo Z.H."/>
            <person name="Li M."/>
        </authorList>
    </citation>
    <scope>NUCLEOTIDE SEQUENCE [LARGE SCALE GENOMIC DNA]</scope>
    <source>
        <strain evidence="8">SpSt-1116</strain>
    </source>
</reference>
<keyword evidence="3 5" id="KW-0547">Nucleotide-binding</keyword>
<evidence type="ECO:0000313" key="8">
    <source>
        <dbReference type="EMBL" id="HHQ80298.1"/>
    </source>
</evidence>
<dbReference type="InterPro" id="IPR036390">
    <property type="entry name" value="WH_DNA-bd_sf"/>
</dbReference>
<dbReference type="FunFam" id="1.10.8.60:FF:000073">
    <property type="entry name" value="ORC1-type DNA replication protein"/>
    <property type="match status" value="1"/>
</dbReference>
<evidence type="ECO:0000256" key="4">
    <source>
        <dbReference type="ARBA" id="ARBA00022840"/>
    </source>
</evidence>
<dbReference type="InterPro" id="IPR055237">
    <property type="entry name" value="Cdc6_lid"/>
</dbReference>
<dbReference type="Pfam" id="PF13401">
    <property type="entry name" value="AAA_22"/>
    <property type="match status" value="1"/>
</dbReference>
<evidence type="ECO:0000256" key="1">
    <source>
        <dbReference type="ARBA" id="ARBA00006184"/>
    </source>
</evidence>
<dbReference type="EMBL" id="DRZC01000032">
    <property type="protein sequence ID" value="HHQ80298.1"/>
    <property type="molecule type" value="Genomic_DNA"/>
</dbReference>
<name>A0A7J3ZJS3_9CREN</name>
<proteinExistence type="inferred from homology"/>
<comment type="function">
    <text evidence="5">Involved in regulation of DNA replication.</text>
</comment>
<feature type="domain" description="Cdc6 C-terminal" evidence="7">
    <location>
        <begin position="311"/>
        <end position="392"/>
    </location>
</feature>
<keyword evidence="4 5" id="KW-0067">ATP-binding</keyword>
<dbReference type="CDD" id="cd08768">
    <property type="entry name" value="Cdc6_C"/>
    <property type="match status" value="1"/>
</dbReference>
<dbReference type="CDD" id="cd00009">
    <property type="entry name" value="AAA"/>
    <property type="match status" value="1"/>
</dbReference>
<evidence type="ECO:0000256" key="3">
    <source>
        <dbReference type="ARBA" id="ARBA00022741"/>
    </source>
</evidence>
<dbReference type="InterPro" id="IPR050311">
    <property type="entry name" value="ORC1/CDC6"/>
</dbReference>
<dbReference type="NCBIfam" id="TIGR02928">
    <property type="entry name" value="orc1/cdc6 family replication initiation protein"/>
    <property type="match status" value="1"/>
</dbReference>
<feature type="binding site" evidence="5">
    <location>
        <begin position="72"/>
        <end position="76"/>
    </location>
    <ligand>
        <name>ATP</name>
        <dbReference type="ChEBI" id="CHEBI:30616"/>
    </ligand>
</feature>
<dbReference type="InterPro" id="IPR027417">
    <property type="entry name" value="P-loop_NTPase"/>
</dbReference>
<organism evidence="8">
    <name type="scientific">Fervidicoccus fontis</name>
    <dbReference type="NCBI Taxonomy" id="683846"/>
    <lineage>
        <taxon>Archaea</taxon>
        <taxon>Thermoproteota</taxon>
        <taxon>Thermoprotei</taxon>
        <taxon>Fervidicoccales</taxon>
        <taxon>Fervidicoccaceae</taxon>
        <taxon>Fervidicoccus</taxon>
    </lineage>
</organism>
<dbReference type="InterPro" id="IPR003593">
    <property type="entry name" value="AAA+_ATPase"/>
</dbReference>
<dbReference type="Gene3D" id="1.10.10.10">
    <property type="entry name" value="Winged helix-like DNA-binding domain superfamily/Winged helix DNA-binding domain"/>
    <property type="match status" value="1"/>
</dbReference>
<dbReference type="Pfam" id="PF22703">
    <property type="entry name" value="Cdc6_lid"/>
    <property type="match status" value="1"/>
</dbReference>
<feature type="domain" description="AAA+ ATPase" evidence="6">
    <location>
        <begin position="60"/>
        <end position="217"/>
    </location>
</feature>
<dbReference type="HAMAP" id="MF_01407">
    <property type="entry name" value="ORC1_type_DNA_replic_protein"/>
    <property type="match status" value="1"/>
</dbReference>
<evidence type="ECO:0000259" key="6">
    <source>
        <dbReference type="SMART" id="SM00382"/>
    </source>
</evidence>
<dbReference type="InterPro" id="IPR015163">
    <property type="entry name" value="Cdc6_C"/>
</dbReference>